<dbReference type="Proteomes" id="UP000663860">
    <property type="component" value="Unassembled WGS sequence"/>
</dbReference>
<dbReference type="Proteomes" id="UP000663868">
    <property type="component" value="Unassembled WGS sequence"/>
</dbReference>
<reference evidence="3" key="1">
    <citation type="submission" date="2021-02" db="EMBL/GenBank/DDBJ databases">
        <authorList>
            <person name="Nowell W R."/>
        </authorList>
    </citation>
    <scope>NUCLEOTIDE SEQUENCE</scope>
</reference>
<feature type="region of interest" description="Disordered" evidence="1">
    <location>
        <begin position="76"/>
        <end position="169"/>
    </location>
</feature>
<feature type="compositionally biased region" description="Acidic residues" evidence="1">
    <location>
        <begin position="132"/>
        <end position="169"/>
    </location>
</feature>
<proteinExistence type="predicted"/>
<dbReference type="EMBL" id="CAJNOE010000033">
    <property type="protein sequence ID" value="CAF0776814.1"/>
    <property type="molecule type" value="Genomic_DNA"/>
</dbReference>
<evidence type="ECO:0000313" key="2">
    <source>
        <dbReference type="EMBL" id="CAF0776814.1"/>
    </source>
</evidence>
<evidence type="ECO:0000313" key="4">
    <source>
        <dbReference type="Proteomes" id="UP000663868"/>
    </source>
</evidence>
<evidence type="ECO:0000256" key="1">
    <source>
        <dbReference type="SAM" id="MobiDB-lite"/>
    </source>
</evidence>
<dbReference type="AlphaFoldDB" id="A0A819S418"/>
<comment type="caution">
    <text evidence="3">The sequence shown here is derived from an EMBL/GenBank/DDBJ whole genome shotgun (WGS) entry which is preliminary data.</text>
</comment>
<protein>
    <submittedName>
        <fullName evidence="3">Uncharacterized protein</fullName>
    </submittedName>
</protein>
<feature type="region of interest" description="Disordered" evidence="1">
    <location>
        <begin position="1"/>
        <end position="22"/>
    </location>
</feature>
<organism evidence="3 4">
    <name type="scientific">Adineta steineri</name>
    <dbReference type="NCBI Taxonomy" id="433720"/>
    <lineage>
        <taxon>Eukaryota</taxon>
        <taxon>Metazoa</taxon>
        <taxon>Spiralia</taxon>
        <taxon>Gnathifera</taxon>
        <taxon>Rotifera</taxon>
        <taxon>Eurotatoria</taxon>
        <taxon>Bdelloidea</taxon>
        <taxon>Adinetida</taxon>
        <taxon>Adinetidae</taxon>
        <taxon>Adineta</taxon>
    </lineage>
</organism>
<sequence>MSDEQKQEENTGKRDLANPSSFRHISDKLDDLAGWKDDYKEESCPRGIIHGIWHEGASIIRGSEDEHERAIEQFDKCFPEKDNEQSETADIVSAKTDAAEADFGNDAIDKNVGDDDDGSGDTGSDIAGDAGGDIDVDASGDADGDAGGDGDGDAGGDGDGDGSGDTGSD</sequence>
<accession>A0A819S418</accession>
<evidence type="ECO:0000313" key="3">
    <source>
        <dbReference type="EMBL" id="CAF4053367.1"/>
    </source>
</evidence>
<feature type="compositionally biased region" description="Basic and acidic residues" evidence="1">
    <location>
        <begin position="1"/>
        <end position="16"/>
    </location>
</feature>
<dbReference type="EMBL" id="CAJOBB010003686">
    <property type="protein sequence ID" value="CAF4053367.1"/>
    <property type="molecule type" value="Genomic_DNA"/>
</dbReference>
<name>A0A819S418_9BILA</name>
<gene>
    <name evidence="2" type="ORF">IZO911_LOCUS5605</name>
    <name evidence="3" type="ORF">KXQ929_LOCUS31681</name>
</gene>